<dbReference type="InterPro" id="IPR002938">
    <property type="entry name" value="FAD-bd"/>
</dbReference>
<accession>A0ABQ3XCR3</accession>
<dbReference type="InterPro" id="IPR050493">
    <property type="entry name" value="FAD-dep_Monooxygenase_BioMet"/>
</dbReference>
<protein>
    <submittedName>
        <fullName evidence="4">FAD-dependent oxidoreductase</fullName>
    </submittedName>
</protein>
<evidence type="ECO:0000259" key="3">
    <source>
        <dbReference type="Pfam" id="PF01494"/>
    </source>
</evidence>
<dbReference type="EMBL" id="BOMG01000057">
    <property type="protein sequence ID" value="GID56308.1"/>
    <property type="molecule type" value="Genomic_DNA"/>
</dbReference>
<keyword evidence="5" id="KW-1185">Reference proteome</keyword>
<keyword evidence="2" id="KW-0503">Monooxygenase</keyword>
<comment type="caution">
    <text evidence="4">The sequence shown here is derived from an EMBL/GenBank/DDBJ whole genome shotgun (WGS) entry which is preliminary data.</text>
</comment>
<dbReference type="RefSeq" id="WP_203797892.1">
    <property type="nucleotide sequence ID" value="NZ_BAAAQE010000034.1"/>
</dbReference>
<keyword evidence="1" id="KW-0560">Oxidoreductase</keyword>
<evidence type="ECO:0000256" key="1">
    <source>
        <dbReference type="ARBA" id="ARBA00023002"/>
    </source>
</evidence>
<name>A0ABQ3XCR3_9ACTN</name>
<dbReference type="PRINTS" id="PR00420">
    <property type="entry name" value="RNGMNOXGNASE"/>
</dbReference>
<dbReference type="Proteomes" id="UP000612282">
    <property type="component" value="Unassembled WGS sequence"/>
</dbReference>
<dbReference type="Gene3D" id="3.50.50.60">
    <property type="entry name" value="FAD/NAD(P)-binding domain"/>
    <property type="match status" value="1"/>
</dbReference>
<dbReference type="PANTHER" id="PTHR13789:SF309">
    <property type="entry name" value="PUTATIVE (AFU_ORTHOLOGUE AFUA_6G14510)-RELATED"/>
    <property type="match status" value="1"/>
</dbReference>
<dbReference type="InterPro" id="IPR036188">
    <property type="entry name" value="FAD/NAD-bd_sf"/>
</dbReference>
<feature type="domain" description="FAD-binding" evidence="3">
    <location>
        <begin position="2"/>
        <end position="319"/>
    </location>
</feature>
<sequence length="417" mass="45337">MTHALIIGGGIAGSVTAIALQRVGIDATVYEAHTTPAHEVGASMGISLNGLAALRTLDAHAAVRDAGFPVPRGDMWLGNGRHLGAQDTGTPLPDGTLPVVIRRSDLYAVLRQEAIRRGVPIHHGKRLAGVEHRGGRVAALFDDGTEAVGDLLIGADGIGSTVRSHVDPRAPRPRYVGLIGTGGITSEITPTSEPGTMHMVFGRRAFFASMVSPDGGVWWFVNLPRAHEPSGTDLTAITGPEWQQRLLRAFTGDRSPAVECIRATTPDYTWFPMHDMPPPRRWHRGRVVLVGDAAHVTSPSSGQGASMAFEDAVQLARCLRDRRYPGDAFRAYQQLRDGRVGKVLAGARQVNRSKSATGVGRVLRDVTFPLFMRRFNTPRAFAWLYDYRIDFDRPVDDAASVGRGTRRVLADVRRRTR</sequence>
<dbReference type="Pfam" id="PF01494">
    <property type="entry name" value="FAD_binding_3"/>
    <property type="match status" value="1"/>
</dbReference>
<dbReference type="SUPFAM" id="SSF51905">
    <property type="entry name" value="FAD/NAD(P)-binding domain"/>
    <property type="match status" value="1"/>
</dbReference>
<dbReference type="PANTHER" id="PTHR13789">
    <property type="entry name" value="MONOOXYGENASE"/>
    <property type="match status" value="1"/>
</dbReference>
<organism evidence="4 5">
    <name type="scientific">Actinoplanes couchii</name>
    <dbReference type="NCBI Taxonomy" id="403638"/>
    <lineage>
        <taxon>Bacteria</taxon>
        <taxon>Bacillati</taxon>
        <taxon>Actinomycetota</taxon>
        <taxon>Actinomycetes</taxon>
        <taxon>Micromonosporales</taxon>
        <taxon>Micromonosporaceae</taxon>
        <taxon>Actinoplanes</taxon>
    </lineage>
</organism>
<reference evidence="4 5" key="1">
    <citation type="submission" date="2021-01" db="EMBL/GenBank/DDBJ databases">
        <title>Whole genome shotgun sequence of Actinoplanes couchii NBRC 106145.</title>
        <authorList>
            <person name="Komaki H."/>
            <person name="Tamura T."/>
        </authorList>
    </citation>
    <scope>NUCLEOTIDE SEQUENCE [LARGE SCALE GENOMIC DNA]</scope>
    <source>
        <strain evidence="4 5">NBRC 106145</strain>
    </source>
</reference>
<gene>
    <name evidence="4" type="ORF">Aco03nite_047120</name>
</gene>
<evidence type="ECO:0000256" key="2">
    <source>
        <dbReference type="ARBA" id="ARBA00023033"/>
    </source>
</evidence>
<evidence type="ECO:0000313" key="4">
    <source>
        <dbReference type="EMBL" id="GID56308.1"/>
    </source>
</evidence>
<proteinExistence type="predicted"/>
<evidence type="ECO:0000313" key="5">
    <source>
        <dbReference type="Proteomes" id="UP000612282"/>
    </source>
</evidence>